<dbReference type="Pfam" id="PF10613">
    <property type="entry name" value="Lig_chan-Glu_bd"/>
    <property type="match status" value="1"/>
</dbReference>
<name>A0A0C2GVZ2_9BILA</name>
<keyword evidence="4 16" id="KW-0812">Transmembrane</keyword>
<dbReference type="FunFam" id="3.40.190.10:FF:000024">
    <property type="entry name" value="Glutamate receptor, ionotropic, delta 1"/>
    <property type="match status" value="1"/>
</dbReference>
<dbReference type="InterPro" id="IPR028082">
    <property type="entry name" value="Peripla_BP_I"/>
</dbReference>
<evidence type="ECO:0000256" key="4">
    <source>
        <dbReference type="ARBA" id="ARBA00022692"/>
    </source>
</evidence>
<keyword evidence="3" id="KW-1003">Cell membrane</keyword>
<protein>
    <submittedName>
        <fullName evidence="20">Ligand-gated ion channel</fullName>
    </submittedName>
</protein>
<evidence type="ECO:0000256" key="8">
    <source>
        <dbReference type="ARBA" id="ARBA00023065"/>
    </source>
</evidence>
<evidence type="ECO:0000256" key="10">
    <source>
        <dbReference type="ARBA" id="ARBA00023170"/>
    </source>
</evidence>
<gene>
    <name evidence="20" type="ORF">ANCDUO_08462</name>
</gene>
<dbReference type="Gene3D" id="3.40.190.10">
    <property type="entry name" value="Periplasmic binding protein-like II"/>
    <property type="match status" value="2"/>
</dbReference>
<dbReference type="InterPro" id="IPR001320">
    <property type="entry name" value="Iontro_rcpt_C"/>
</dbReference>
<evidence type="ECO:0000313" key="21">
    <source>
        <dbReference type="Proteomes" id="UP000054047"/>
    </source>
</evidence>
<evidence type="ECO:0000256" key="12">
    <source>
        <dbReference type="ARBA" id="ARBA00023257"/>
    </source>
</evidence>
<evidence type="ECO:0000256" key="17">
    <source>
        <dbReference type="SAM" id="SignalP"/>
    </source>
</evidence>
<comment type="subcellular location">
    <subcellularLocation>
        <location evidence="15">Postsynaptic cell membrane</location>
        <topology evidence="15">Multi-pass membrane protein</topology>
    </subcellularLocation>
</comment>
<dbReference type="AlphaFoldDB" id="A0A0C2GVZ2"/>
<dbReference type="Pfam" id="PF01094">
    <property type="entry name" value="ANF_receptor"/>
    <property type="match status" value="1"/>
</dbReference>
<keyword evidence="9 16" id="KW-0472">Membrane</keyword>
<evidence type="ECO:0000256" key="16">
    <source>
        <dbReference type="SAM" id="Phobius"/>
    </source>
</evidence>
<dbReference type="GO" id="GO:0045211">
    <property type="term" value="C:postsynaptic membrane"/>
    <property type="evidence" value="ECO:0007669"/>
    <property type="project" value="UniProtKB-SubCell"/>
</dbReference>
<dbReference type="EMBL" id="KN730264">
    <property type="protein sequence ID" value="KIH61271.1"/>
    <property type="molecule type" value="Genomic_DNA"/>
</dbReference>
<accession>A0A0C2GVZ2</accession>
<keyword evidence="6 16" id="KW-1133">Transmembrane helix</keyword>
<feature type="transmembrane region" description="Helical" evidence="16">
    <location>
        <begin position="584"/>
        <end position="607"/>
    </location>
</feature>
<evidence type="ECO:0000256" key="14">
    <source>
        <dbReference type="ARBA" id="ARBA00023303"/>
    </source>
</evidence>
<dbReference type="GO" id="GO:0015276">
    <property type="term" value="F:ligand-gated monoatomic ion channel activity"/>
    <property type="evidence" value="ECO:0007669"/>
    <property type="project" value="InterPro"/>
</dbReference>
<evidence type="ECO:0000256" key="9">
    <source>
        <dbReference type="ARBA" id="ARBA00023136"/>
    </source>
</evidence>
<organism evidence="20 21">
    <name type="scientific">Ancylostoma duodenale</name>
    <dbReference type="NCBI Taxonomy" id="51022"/>
    <lineage>
        <taxon>Eukaryota</taxon>
        <taxon>Metazoa</taxon>
        <taxon>Ecdysozoa</taxon>
        <taxon>Nematoda</taxon>
        <taxon>Chromadorea</taxon>
        <taxon>Rhabditida</taxon>
        <taxon>Rhabditina</taxon>
        <taxon>Rhabditomorpha</taxon>
        <taxon>Strongyloidea</taxon>
        <taxon>Ancylostomatidae</taxon>
        <taxon>Ancylostomatinae</taxon>
        <taxon>Ancylostoma</taxon>
    </lineage>
</organism>
<keyword evidence="11" id="KW-0325">Glycoprotein</keyword>
<evidence type="ECO:0000256" key="6">
    <source>
        <dbReference type="ARBA" id="ARBA00022989"/>
    </source>
</evidence>
<keyword evidence="21" id="KW-1185">Reference proteome</keyword>
<dbReference type="OrthoDB" id="5984008at2759"/>
<evidence type="ECO:0000256" key="15">
    <source>
        <dbReference type="ARBA" id="ARBA00034104"/>
    </source>
</evidence>
<dbReference type="Gene3D" id="3.40.50.2300">
    <property type="match status" value="2"/>
</dbReference>
<dbReference type="SMART" id="SM00918">
    <property type="entry name" value="Lig_chan-Glu_bd"/>
    <property type="match status" value="1"/>
</dbReference>
<evidence type="ECO:0000259" key="19">
    <source>
        <dbReference type="SMART" id="SM00918"/>
    </source>
</evidence>
<dbReference type="PANTHER" id="PTHR18966">
    <property type="entry name" value="IONOTROPIC GLUTAMATE RECEPTOR"/>
    <property type="match status" value="1"/>
</dbReference>
<dbReference type="SUPFAM" id="SSF53822">
    <property type="entry name" value="Periplasmic binding protein-like I"/>
    <property type="match status" value="1"/>
</dbReference>
<keyword evidence="13" id="KW-1071">Ligand-gated ion channel</keyword>
<keyword evidence="12" id="KW-0628">Postsynaptic cell membrane</keyword>
<evidence type="ECO:0000256" key="2">
    <source>
        <dbReference type="ARBA" id="ARBA00022448"/>
    </source>
</evidence>
<evidence type="ECO:0000256" key="3">
    <source>
        <dbReference type="ARBA" id="ARBA00022475"/>
    </source>
</evidence>
<feature type="transmembrane region" description="Helical" evidence="16">
    <location>
        <begin position="769"/>
        <end position="786"/>
    </location>
</feature>
<dbReference type="SMART" id="SM00079">
    <property type="entry name" value="PBPe"/>
    <property type="match status" value="1"/>
</dbReference>
<dbReference type="InterPro" id="IPR019594">
    <property type="entry name" value="Glu/Gly-bd"/>
</dbReference>
<keyword evidence="2" id="KW-0813">Transport</keyword>
<comment type="similarity">
    <text evidence="1">Belongs to the glutamate-gated ion channel (TC 1.A.10.1) family.</text>
</comment>
<evidence type="ECO:0000313" key="20">
    <source>
        <dbReference type="EMBL" id="KIH61271.1"/>
    </source>
</evidence>
<dbReference type="FunFam" id="3.40.190.10:FF:000060">
    <property type="entry name" value="Glutamate receptor ionotropic, kainate 1"/>
    <property type="match status" value="1"/>
</dbReference>
<reference evidence="20 21" key="1">
    <citation type="submission" date="2013-12" db="EMBL/GenBank/DDBJ databases">
        <title>Draft genome of the parsitic nematode Ancylostoma duodenale.</title>
        <authorList>
            <person name="Mitreva M."/>
        </authorList>
    </citation>
    <scope>NUCLEOTIDE SEQUENCE [LARGE SCALE GENOMIC DNA]</scope>
    <source>
        <strain evidence="20 21">Zhejiang</strain>
    </source>
</reference>
<keyword evidence="7" id="KW-0770">Synapse</keyword>
<dbReference type="Pfam" id="PF00060">
    <property type="entry name" value="Lig_chan"/>
    <property type="match status" value="1"/>
</dbReference>
<keyword evidence="8" id="KW-0406">Ion transport</keyword>
<evidence type="ECO:0000256" key="11">
    <source>
        <dbReference type="ARBA" id="ARBA00023180"/>
    </source>
</evidence>
<sequence length="817" mass="93038">MKFCSSATLFFFTTLVQPSKGVQIGFLLEEGAHDYIREAVNFIEDAINNRITTAYSECTFESIFGFVNYSDYEQIRTEVCKLIEAGATVVIGPPRREFGQFLEPICCELGVAFIKYHWDPVMEPAADEKRVNEGSSTINLFPTSQFSMLLDKLLSHWKWDYFTFVYTDKDAPRQLSPILSRILVTPSLLLVNDSSEHGLMKAALAMRGICDWRFCWVKRNKVIIDMSPNNTLRFLDAALKLGMISIHNWFVITSLDNLDDHLEQYVHNTMRLSLISIWKGYIDPLIDSNNKIKEMYHHWRQSLRQQRITPFKDFAYVFDAMITSCHLPQSKSKIRSCEAALLPYNSSELMNIQPVRGLTGLLSFNANGERQENELQIWELGMDGTALNTGTWSSDRSGTRQLSMRAASIPGTQEYDTNRRHQARVLRVSTIAERPYVMEKILPSGKVTYEGFCVDLLDRLASSLHISYEISIVKDSKYGEPVSANASEWDGMIGEILRGEADMAVGPITVTARRLEVVDFTDPFLQLGISMLMRQPSQKTSSTLTSFLWPLSASYRMDVVSDSNTSDSTTPDADSCPVTKFLSAIWWMFTLVLFAQYTANFAAVLTVDRKNMPFNSFEELGNQSDYKFGAILGGSTMQFFKYSRIETFRRLWESMQNQTPTAFVEKNEDGVRRALQEKYVFLMESATLDYQVTQNCNLTRVGNVVLGSNGYSIAVPKGSKWREKLTRQILDLNEKGIIMMLKETWWKKRQQECETEPVEDRRALGVDHVKGLFVLLALGLGISLIISLSETFIYVFVMKAVPVKCAYTIYLTLMHAE</sequence>
<feature type="domain" description="Ionotropic glutamate receptor C-terminal" evidence="18">
    <location>
        <begin position="425"/>
        <end position="748"/>
    </location>
</feature>
<feature type="chain" id="PRO_5002149364" evidence="17">
    <location>
        <begin position="22"/>
        <end position="817"/>
    </location>
</feature>
<evidence type="ECO:0000259" key="18">
    <source>
        <dbReference type="SMART" id="SM00079"/>
    </source>
</evidence>
<dbReference type="CDD" id="cd13714">
    <property type="entry name" value="PBP2_iGluR_Kainate"/>
    <property type="match status" value="1"/>
</dbReference>
<evidence type="ECO:0000256" key="13">
    <source>
        <dbReference type="ARBA" id="ARBA00023286"/>
    </source>
</evidence>
<evidence type="ECO:0000256" key="1">
    <source>
        <dbReference type="ARBA" id="ARBA00008685"/>
    </source>
</evidence>
<keyword evidence="10" id="KW-0675">Receptor</keyword>
<feature type="domain" description="Ionotropic glutamate receptor L-glutamate and glycine-binding" evidence="19">
    <location>
        <begin position="435"/>
        <end position="498"/>
    </location>
</feature>
<dbReference type="Proteomes" id="UP000054047">
    <property type="component" value="Unassembled WGS sequence"/>
</dbReference>
<proteinExistence type="inferred from homology"/>
<dbReference type="InterPro" id="IPR015683">
    <property type="entry name" value="Ionotropic_Glu_rcpt"/>
</dbReference>
<dbReference type="SUPFAM" id="SSF53850">
    <property type="entry name" value="Periplasmic binding protein-like II"/>
    <property type="match status" value="1"/>
</dbReference>
<keyword evidence="5 17" id="KW-0732">Signal</keyword>
<feature type="signal peptide" evidence="17">
    <location>
        <begin position="1"/>
        <end position="21"/>
    </location>
</feature>
<dbReference type="InterPro" id="IPR001828">
    <property type="entry name" value="ANF_lig-bd_rcpt"/>
</dbReference>
<keyword evidence="14" id="KW-0407">Ion channel</keyword>
<evidence type="ECO:0000256" key="5">
    <source>
        <dbReference type="ARBA" id="ARBA00022729"/>
    </source>
</evidence>
<evidence type="ECO:0000256" key="7">
    <source>
        <dbReference type="ARBA" id="ARBA00023018"/>
    </source>
</evidence>